<feature type="compositionally biased region" description="Basic residues" evidence="3">
    <location>
        <begin position="335"/>
        <end position="345"/>
    </location>
</feature>
<protein>
    <recommendedName>
        <fullName evidence="4">HMG box domain-containing protein</fullName>
    </recommendedName>
</protein>
<evidence type="ECO:0000313" key="6">
    <source>
        <dbReference type="Proteomes" id="UP000198406"/>
    </source>
</evidence>
<feature type="region of interest" description="Disordered" evidence="3">
    <location>
        <begin position="72"/>
        <end position="99"/>
    </location>
</feature>
<comment type="caution">
    <text evidence="5">The sequence shown here is derived from an EMBL/GenBank/DDBJ whole genome shotgun (WGS) entry which is preliminary data.</text>
</comment>
<evidence type="ECO:0000256" key="2">
    <source>
        <dbReference type="PROSITE-ProRule" id="PRU00267"/>
    </source>
</evidence>
<dbReference type="AlphaFoldDB" id="A0A1Z5KK76"/>
<dbReference type="PROSITE" id="PS50118">
    <property type="entry name" value="HMG_BOX_2"/>
    <property type="match status" value="1"/>
</dbReference>
<accession>A0A1Z5KK76</accession>
<dbReference type="InterPro" id="IPR050342">
    <property type="entry name" value="HMGB"/>
</dbReference>
<dbReference type="InterPro" id="IPR036910">
    <property type="entry name" value="HMG_box_dom_sf"/>
</dbReference>
<evidence type="ECO:0000313" key="5">
    <source>
        <dbReference type="EMBL" id="GAX26724.1"/>
    </source>
</evidence>
<feature type="compositionally biased region" description="Polar residues" evidence="3">
    <location>
        <begin position="172"/>
        <end position="184"/>
    </location>
</feature>
<keyword evidence="1 2" id="KW-0238">DNA-binding</keyword>
<dbReference type="EMBL" id="BDSP01000251">
    <property type="protein sequence ID" value="GAX26724.1"/>
    <property type="molecule type" value="Genomic_DNA"/>
</dbReference>
<feature type="compositionally biased region" description="Basic and acidic residues" evidence="3">
    <location>
        <begin position="73"/>
        <end position="92"/>
    </location>
</feature>
<reference evidence="5 6" key="1">
    <citation type="journal article" date="2015" name="Plant Cell">
        <title>Oil accumulation by the oleaginous diatom Fistulifera solaris as revealed by the genome and transcriptome.</title>
        <authorList>
            <person name="Tanaka T."/>
            <person name="Maeda Y."/>
            <person name="Veluchamy A."/>
            <person name="Tanaka M."/>
            <person name="Abida H."/>
            <person name="Marechal E."/>
            <person name="Bowler C."/>
            <person name="Muto M."/>
            <person name="Sunaga Y."/>
            <person name="Tanaka M."/>
            <person name="Yoshino T."/>
            <person name="Taniguchi T."/>
            <person name="Fukuda Y."/>
            <person name="Nemoto M."/>
            <person name="Matsumoto M."/>
            <person name="Wong P.S."/>
            <person name="Aburatani S."/>
            <person name="Fujibuchi W."/>
        </authorList>
    </citation>
    <scope>NUCLEOTIDE SEQUENCE [LARGE SCALE GENOMIC DNA]</scope>
    <source>
        <strain evidence="5 6">JPCC DA0580</strain>
    </source>
</reference>
<evidence type="ECO:0000259" key="4">
    <source>
        <dbReference type="PROSITE" id="PS50118"/>
    </source>
</evidence>
<feature type="region of interest" description="Disordered" evidence="3">
    <location>
        <begin position="172"/>
        <end position="209"/>
    </location>
</feature>
<feature type="region of interest" description="Disordered" evidence="3">
    <location>
        <begin position="232"/>
        <end position="258"/>
    </location>
</feature>
<organism evidence="5 6">
    <name type="scientific">Fistulifera solaris</name>
    <name type="common">Oleaginous diatom</name>
    <dbReference type="NCBI Taxonomy" id="1519565"/>
    <lineage>
        <taxon>Eukaryota</taxon>
        <taxon>Sar</taxon>
        <taxon>Stramenopiles</taxon>
        <taxon>Ochrophyta</taxon>
        <taxon>Bacillariophyta</taxon>
        <taxon>Bacillariophyceae</taxon>
        <taxon>Bacillariophycidae</taxon>
        <taxon>Naviculales</taxon>
        <taxon>Naviculaceae</taxon>
        <taxon>Fistulifera</taxon>
    </lineage>
</organism>
<dbReference type="GO" id="GO:0005634">
    <property type="term" value="C:nucleus"/>
    <property type="evidence" value="ECO:0007669"/>
    <property type="project" value="UniProtKB-UniRule"/>
</dbReference>
<evidence type="ECO:0000256" key="3">
    <source>
        <dbReference type="SAM" id="MobiDB-lite"/>
    </source>
</evidence>
<dbReference type="OrthoDB" id="49060at2759"/>
<dbReference type="InterPro" id="IPR009071">
    <property type="entry name" value="HMG_box_dom"/>
</dbReference>
<dbReference type="Gene3D" id="1.10.30.10">
    <property type="entry name" value="High mobility group box domain"/>
    <property type="match status" value="1"/>
</dbReference>
<sequence length="353" mass="39712">MTYSMEERTTPLIALIVNIQLRELSVRSAPAATSNNKTQWKHILPNSLRPKAFELRISPLVSAAVTNMKRSAKKIDASDGDSSEERADDRLQQNHPQRGSAMPFYQVLTTPMQLNDYLFPLVNSQLVASRHHSAVNNSNAGNWLASNTAAVYSPQVASIDTALRANMVSSAPTSSYHAQSNKASRQAEESSVALIKPTERSLSRPTPVKPKRPLSAYNVFFREERAKIIEEREGLEKQDLSGNSSPNKKQRYQPNGTGFEDLAKEISRRWKAVDSKRLSECTRLAEADTERYHKELAEYNELREERLSAKQLAQVASVSEETWKNYLANAEKQKPPRKRSRKGKDNKKTDSSV</sequence>
<name>A0A1Z5KK76_FISSO</name>
<feature type="region of interest" description="Disordered" evidence="3">
    <location>
        <begin position="326"/>
        <end position="353"/>
    </location>
</feature>
<keyword evidence="2" id="KW-0539">Nucleus</keyword>
<dbReference type="PANTHER" id="PTHR48112:SF15">
    <property type="entry name" value="HMG BOX DOMAIN-CONTAINING PROTEIN"/>
    <property type="match status" value="1"/>
</dbReference>
<feature type="compositionally biased region" description="Polar residues" evidence="3">
    <location>
        <begin position="240"/>
        <end position="256"/>
    </location>
</feature>
<dbReference type="Proteomes" id="UP000198406">
    <property type="component" value="Unassembled WGS sequence"/>
</dbReference>
<dbReference type="PANTHER" id="PTHR48112">
    <property type="entry name" value="HIGH MOBILITY GROUP PROTEIN DSP1"/>
    <property type="match status" value="1"/>
</dbReference>
<feature type="domain" description="HMG box" evidence="4">
    <location>
        <begin position="210"/>
        <end position="300"/>
    </location>
</feature>
<dbReference type="SUPFAM" id="SSF47095">
    <property type="entry name" value="HMG-box"/>
    <property type="match status" value="1"/>
</dbReference>
<dbReference type="InParanoid" id="A0A1Z5KK76"/>
<keyword evidence="6" id="KW-1185">Reference proteome</keyword>
<dbReference type="SMART" id="SM00398">
    <property type="entry name" value="HMG"/>
    <property type="match status" value="1"/>
</dbReference>
<proteinExistence type="predicted"/>
<evidence type="ECO:0000256" key="1">
    <source>
        <dbReference type="ARBA" id="ARBA00023125"/>
    </source>
</evidence>
<gene>
    <name evidence="5" type="ORF">FisN_2Hu327</name>
</gene>
<dbReference type="GO" id="GO:0003677">
    <property type="term" value="F:DNA binding"/>
    <property type="evidence" value="ECO:0007669"/>
    <property type="project" value="UniProtKB-UniRule"/>
</dbReference>
<feature type="DNA-binding region" description="HMG box" evidence="2">
    <location>
        <begin position="210"/>
        <end position="300"/>
    </location>
</feature>